<reference evidence="1 2" key="1">
    <citation type="submission" date="2015-08" db="EMBL/GenBank/DDBJ databases">
        <authorList>
            <person name="Babu N.S."/>
            <person name="Beckwith C.J."/>
            <person name="Beseler K.G."/>
            <person name="Brison A."/>
            <person name="Carone J.V."/>
            <person name="Caskin T.P."/>
            <person name="Diamond M."/>
            <person name="Durham M.E."/>
            <person name="Foxe J.M."/>
            <person name="Go M."/>
            <person name="Henderson B.A."/>
            <person name="Jones I.B."/>
            <person name="McGettigan J.A."/>
            <person name="Micheletti S.J."/>
            <person name="Nasrallah M.E."/>
            <person name="Ortiz D."/>
            <person name="Piller C.R."/>
            <person name="Privatt S.R."/>
            <person name="Schneider S.L."/>
            <person name="Sharp S."/>
            <person name="Smith T.C."/>
            <person name="Stanton J.D."/>
            <person name="Ullery H.E."/>
            <person name="Wilson R.J."/>
            <person name="Serrano M.G."/>
            <person name="Buck G."/>
            <person name="Lee V."/>
            <person name="Wang Y."/>
            <person name="Carvalho R."/>
            <person name="Voegtly L."/>
            <person name="Shi R."/>
            <person name="Duckworth R."/>
            <person name="Johnson A."/>
            <person name="Loviza R."/>
            <person name="Walstead R."/>
            <person name="Shah Z."/>
            <person name="Kiflezghi M."/>
            <person name="Wade K."/>
            <person name="Ball S.L."/>
            <person name="Bradley K.W."/>
            <person name="Asai D.J."/>
            <person name="Bowman C.A."/>
            <person name="Russell D.A."/>
            <person name="Pope W.H."/>
            <person name="Jacobs-Sera D."/>
            <person name="Hendrix R.W."/>
            <person name="Hatfull G.F."/>
        </authorList>
    </citation>
    <scope>NUCLEOTIDE SEQUENCE [LARGE SCALE GENOMIC DNA]</scope>
    <source>
        <strain evidence="1 2">DSM 27648</strain>
    </source>
</reference>
<dbReference type="KEGG" id="llu:AKJ09_04910"/>
<evidence type="ECO:0000313" key="1">
    <source>
        <dbReference type="EMBL" id="AKU98246.1"/>
    </source>
</evidence>
<proteinExistence type="predicted"/>
<dbReference type="STRING" id="1391654.AKJ09_04910"/>
<gene>
    <name evidence="1" type="ORF">AKJ09_04910</name>
</gene>
<dbReference type="Proteomes" id="UP000064967">
    <property type="component" value="Chromosome"/>
</dbReference>
<accession>A0A0K1PY02</accession>
<keyword evidence="2" id="KW-1185">Reference proteome</keyword>
<name>A0A0K1PY02_9BACT</name>
<evidence type="ECO:0000313" key="2">
    <source>
        <dbReference type="Proteomes" id="UP000064967"/>
    </source>
</evidence>
<organism evidence="1 2">
    <name type="scientific">Labilithrix luteola</name>
    <dbReference type="NCBI Taxonomy" id="1391654"/>
    <lineage>
        <taxon>Bacteria</taxon>
        <taxon>Pseudomonadati</taxon>
        <taxon>Myxococcota</taxon>
        <taxon>Polyangia</taxon>
        <taxon>Polyangiales</taxon>
        <taxon>Labilitrichaceae</taxon>
        <taxon>Labilithrix</taxon>
    </lineage>
</organism>
<sequence>MRFHAVPQTMPWTGTPDGLDSTCTRNVLLRVDDLSVAR</sequence>
<protein>
    <submittedName>
        <fullName evidence="1">Uncharacterized protein</fullName>
    </submittedName>
</protein>
<dbReference type="AlphaFoldDB" id="A0A0K1PY02"/>
<dbReference type="EMBL" id="CP012333">
    <property type="protein sequence ID" value="AKU98246.1"/>
    <property type="molecule type" value="Genomic_DNA"/>
</dbReference>